<comment type="subcellular location">
    <subcellularLocation>
        <location evidence="2">Secreted</location>
    </subcellularLocation>
</comment>
<gene>
    <name evidence="12" type="ORF">SLS56_010441</name>
</gene>
<evidence type="ECO:0000256" key="10">
    <source>
        <dbReference type="SAM" id="SignalP"/>
    </source>
</evidence>
<comment type="caution">
    <text evidence="12">The sequence shown here is derived from an EMBL/GenBank/DDBJ whole genome shotgun (WGS) entry which is preliminary data.</text>
</comment>
<feature type="chain" id="PRO_5045754377" description="mannan endo-1,4-beta-mannosidase" evidence="10">
    <location>
        <begin position="17"/>
        <end position="382"/>
    </location>
</feature>
<dbReference type="PANTHER" id="PTHR31451:SF39">
    <property type="entry name" value="MANNAN ENDO-1,4-BETA-MANNOSIDASE 1"/>
    <property type="match status" value="1"/>
</dbReference>
<evidence type="ECO:0000256" key="1">
    <source>
        <dbReference type="ARBA" id="ARBA00001678"/>
    </source>
</evidence>
<dbReference type="Pfam" id="PF00150">
    <property type="entry name" value="Cellulase"/>
    <property type="match status" value="1"/>
</dbReference>
<comment type="catalytic activity">
    <reaction evidence="1">
        <text>Random hydrolysis of (1-&gt;4)-beta-D-mannosidic linkages in mannans, galactomannans and glucomannans.</text>
        <dbReference type="EC" id="3.2.1.78"/>
    </reaction>
</comment>
<dbReference type="InterPro" id="IPR001547">
    <property type="entry name" value="Glyco_hydro_5"/>
</dbReference>
<proteinExistence type="inferred from homology"/>
<keyword evidence="7 9" id="KW-0378">Hydrolase</keyword>
<dbReference type="Proteomes" id="UP001521116">
    <property type="component" value="Unassembled WGS sequence"/>
</dbReference>
<name>A0ABR3SEI4_9PEZI</name>
<dbReference type="SUPFAM" id="SSF51445">
    <property type="entry name" value="(Trans)glycosidases"/>
    <property type="match status" value="1"/>
</dbReference>
<reference evidence="12 13" key="1">
    <citation type="submission" date="2024-02" db="EMBL/GenBank/DDBJ databases">
        <title>De novo assembly and annotation of 12 fungi associated with fruit tree decline syndrome in Ontario, Canada.</title>
        <authorList>
            <person name="Sulman M."/>
            <person name="Ellouze W."/>
            <person name="Ilyukhin E."/>
        </authorList>
    </citation>
    <scope>NUCLEOTIDE SEQUENCE [LARGE SCALE GENOMIC DNA]</scope>
    <source>
        <strain evidence="12 13">M1-105</strain>
    </source>
</reference>
<organism evidence="12 13">
    <name type="scientific">Neofusicoccum ribis</name>
    <dbReference type="NCBI Taxonomy" id="45134"/>
    <lineage>
        <taxon>Eukaryota</taxon>
        <taxon>Fungi</taxon>
        <taxon>Dikarya</taxon>
        <taxon>Ascomycota</taxon>
        <taxon>Pezizomycotina</taxon>
        <taxon>Dothideomycetes</taxon>
        <taxon>Dothideomycetes incertae sedis</taxon>
        <taxon>Botryosphaeriales</taxon>
        <taxon>Botryosphaeriaceae</taxon>
        <taxon>Neofusicoccum</taxon>
    </lineage>
</organism>
<feature type="domain" description="Glycoside hydrolase family 5" evidence="11">
    <location>
        <begin position="39"/>
        <end position="318"/>
    </location>
</feature>
<comment type="similarity">
    <text evidence="3 9">Belongs to the glycosyl hydrolase 5 (cellulase A) family.</text>
</comment>
<keyword evidence="5" id="KW-0964">Secreted</keyword>
<evidence type="ECO:0000313" key="13">
    <source>
        <dbReference type="Proteomes" id="UP001521116"/>
    </source>
</evidence>
<accession>A0ABR3SEI4</accession>
<evidence type="ECO:0000256" key="4">
    <source>
        <dbReference type="ARBA" id="ARBA00012706"/>
    </source>
</evidence>
<evidence type="ECO:0000256" key="7">
    <source>
        <dbReference type="ARBA" id="ARBA00022801"/>
    </source>
</evidence>
<evidence type="ECO:0000256" key="9">
    <source>
        <dbReference type="RuleBase" id="RU361153"/>
    </source>
</evidence>
<evidence type="ECO:0000259" key="11">
    <source>
        <dbReference type="Pfam" id="PF00150"/>
    </source>
</evidence>
<dbReference type="InterPro" id="IPR045053">
    <property type="entry name" value="MAN-like"/>
</dbReference>
<evidence type="ECO:0000256" key="5">
    <source>
        <dbReference type="ARBA" id="ARBA00022525"/>
    </source>
</evidence>
<dbReference type="EMBL" id="JAJVDC020000202">
    <property type="protein sequence ID" value="KAL1618750.1"/>
    <property type="molecule type" value="Genomic_DNA"/>
</dbReference>
<keyword evidence="13" id="KW-1185">Reference proteome</keyword>
<keyword evidence="6 10" id="KW-0732">Signal</keyword>
<evidence type="ECO:0000313" key="12">
    <source>
        <dbReference type="EMBL" id="KAL1618750.1"/>
    </source>
</evidence>
<evidence type="ECO:0000256" key="8">
    <source>
        <dbReference type="ARBA" id="ARBA00023295"/>
    </source>
</evidence>
<evidence type="ECO:0000256" key="3">
    <source>
        <dbReference type="ARBA" id="ARBA00005641"/>
    </source>
</evidence>
<protein>
    <recommendedName>
        <fullName evidence="4">mannan endo-1,4-beta-mannosidase</fullName>
        <ecNumber evidence="4">3.2.1.78</ecNumber>
    </recommendedName>
</protein>
<keyword evidence="8 9" id="KW-0326">Glycosidase</keyword>
<evidence type="ECO:0000256" key="2">
    <source>
        <dbReference type="ARBA" id="ARBA00004613"/>
    </source>
</evidence>
<dbReference type="Gene3D" id="3.20.20.80">
    <property type="entry name" value="Glycosidases"/>
    <property type="match status" value="1"/>
</dbReference>
<dbReference type="InterPro" id="IPR017853">
    <property type="entry name" value="GH"/>
</dbReference>
<sequence>MFALLTAALVATLVVAAPAACQSPSWAGSNLYFLHALPAAEQSRYIDTLASWGVKVVRLWVTGLSGGCIKGSTNVTALPHLESTTIGAYDTTVLAALDATLSRLHRAGLKAVISPHDAGQIGGANGCDVYCAAYGNQSTFYASAAARAAYDARLAAILDYRSPSFGGRRWAQLDEVVLAFDVQNEPMIDALELLEQDDPDDWLCGRARVLKGLIGDGSRVKVATGGIGGSQYCCDHEFNALDKALRCEAIDIVNVHGYMSKAADWAYFITGDASIPDAVDAAGTGKKVMIEEWGVAADSQDGFEAQVAVFNDAGVPWASVLAPGLLYWQVVPGKDQTQDGAPASCGYDGFEIGLNSSKGDVAAAVAKANSATAAQDWTGYVY</sequence>
<dbReference type="EC" id="3.2.1.78" evidence="4"/>
<dbReference type="PANTHER" id="PTHR31451">
    <property type="match status" value="1"/>
</dbReference>
<feature type="signal peptide" evidence="10">
    <location>
        <begin position="1"/>
        <end position="16"/>
    </location>
</feature>
<evidence type="ECO:0000256" key="6">
    <source>
        <dbReference type="ARBA" id="ARBA00022729"/>
    </source>
</evidence>